<feature type="transmembrane region" description="Helical" evidence="9">
    <location>
        <begin position="7"/>
        <end position="29"/>
    </location>
</feature>
<dbReference type="SUPFAM" id="SSF55874">
    <property type="entry name" value="ATPase domain of HSP90 chaperone/DNA topoisomerase II/histidine kinase"/>
    <property type="match status" value="1"/>
</dbReference>
<dbReference type="InterPro" id="IPR003594">
    <property type="entry name" value="HATPase_dom"/>
</dbReference>
<dbReference type="InterPro" id="IPR005467">
    <property type="entry name" value="His_kinase_dom"/>
</dbReference>
<feature type="transmembrane region" description="Helical" evidence="9">
    <location>
        <begin position="268"/>
        <end position="287"/>
    </location>
</feature>
<dbReference type="EC" id="2.7.13.3" evidence="2"/>
<dbReference type="Pfam" id="PF07730">
    <property type="entry name" value="HisKA_3"/>
    <property type="match status" value="1"/>
</dbReference>
<evidence type="ECO:0000256" key="6">
    <source>
        <dbReference type="ARBA" id="ARBA00022777"/>
    </source>
</evidence>
<evidence type="ECO:0000256" key="4">
    <source>
        <dbReference type="ARBA" id="ARBA00022679"/>
    </source>
</evidence>
<comment type="catalytic activity">
    <reaction evidence="1">
        <text>ATP + protein L-histidine = ADP + protein N-phospho-L-histidine.</text>
        <dbReference type="EC" id="2.7.13.3"/>
    </reaction>
</comment>
<keyword evidence="6 11" id="KW-0418">Kinase</keyword>
<dbReference type="AlphaFoldDB" id="A0A2R4TAL5"/>
<evidence type="ECO:0000256" key="1">
    <source>
        <dbReference type="ARBA" id="ARBA00000085"/>
    </source>
</evidence>
<reference evidence="11 12" key="1">
    <citation type="submission" date="2018-01" db="EMBL/GenBank/DDBJ databases">
        <title>Complete genome sequence of Streptomyces lunaelactis MM109T, a Ferroverdin A producer isolated from cave moonmilk deposits.</title>
        <authorList>
            <person name="Naome A."/>
            <person name="Martinet L."/>
            <person name="Maciejewska M."/>
            <person name="Anderssen S."/>
            <person name="Adam D."/>
            <person name="Tenconi E."/>
            <person name="Deflandre B."/>
            <person name="Arguelles-Arias A."/>
            <person name="Calusinska M."/>
            <person name="Copieters W."/>
            <person name="Karim L."/>
            <person name="Hanikenne M."/>
            <person name="Baurain D."/>
            <person name="van Wezel G."/>
            <person name="Smargiasso N."/>
            <person name="de Pauw E."/>
            <person name="Delfosse P."/>
            <person name="Rigali S."/>
        </authorList>
    </citation>
    <scope>NUCLEOTIDE SEQUENCE [LARGE SCALE GENOMIC DNA]</scope>
    <source>
        <strain evidence="11 12">MM109</strain>
    </source>
</reference>
<dbReference type="InterPro" id="IPR050482">
    <property type="entry name" value="Sensor_HK_TwoCompSys"/>
</dbReference>
<dbReference type="InterPro" id="IPR029016">
    <property type="entry name" value="GAF-like_dom_sf"/>
</dbReference>
<sequence length="656" mass="70410">MERYRRWAYPVAAGALCGVAAAVCIAAYEGRLQDLYWGDAGVSVSFAAVGGLLAHRLPRHPLGWLMLLMAQSGSLGCLIHQVWPLASAARMPGTSVLGWMTAWVWWPAFGALPLALLLYPTGRLPSPRWRLTGLIFSALVVLPTATLAVVGAIHPTAGVVDPEDIGQSPLFPVNRVTFIALQVCLLIALISVVTRWRRGARLERDQLKWLAFAVALAIGGQVALDLVPYSPVVLHGIGFCLDAGVPAAVAVAVLRYRLWAIDLIIRRSLAYAGLTAGVVVLYAGVMWSVNGVLHRRSTFAASVLATGVVAVALQPLHQRSQRAVNRIFFGDRDEPHTVIARLTARLRSSVEPDAALPMVASTLADALRLSYVAIETPAGPRVRHGAPTGTVLTLPLEYRNAVIGRLMVSPRLPGDDLSSADRELLNQTAGLAAMAVETARLTADLRESRERVVRAREEERRRLRRDLHDGVGPSLVGLRLRLAAAEHLAEGSAEHLRERLQALQVLVDGITSDVSQAVVGLRPAALDDEGLIEALRLYAERLSSPDSIRITVEAEGDAAELPAAVDAAAYLIATEAMTNVVRHAAATQCVVTVRVSDILELSVADNGKGLRAQRRPGVGLTSMRERAEELGGELLLDTKQERGLTVVARLPLGSPS</sequence>
<keyword evidence="4" id="KW-0808">Transferase</keyword>
<feature type="transmembrane region" description="Helical" evidence="9">
    <location>
        <begin position="236"/>
        <end position="256"/>
    </location>
</feature>
<feature type="transmembrane region" description="Helical" evidence="9">
    <location>
        <begin position="206"/>
        <end position="224"/>
    </location>
</feature>
<dbReference type="Gene3D" id="3.30.565.10">
    <property type="entry name" value="Histidine kinase-like ATPase, C-terminal domain"/>
    <property type="match status" value="1"/>
</dbReference>
<accession>A0A2R4TAL5</accession>
<dbReference type="SUPFAM" id="SSF55781">
    <property type="entry name" value="GAF domain-like"/>
    <property type="match status" value="1"/>
</dbReference>
<feature type="transmembrane region" description="Helical" evidence="9">
    <location>
        <begin position="35"/>
        <end position="55"/>
    </location>
</feature>
<dbReference type="PANTHER" id="PTHR24421:SF10">
    <property type="entry name" value="NITRATE_NITRITE SENSOR PROTEIN NARQ"/>
    <property type="match status" value="1"/>
</dbReference>
<evidence type="ECO:0000256" key="2">
    <source>
        <dbReference type="ARBA" id="ARBA00012438"/>
    </source>
</evidence>
<feature type="transmembrane region" description="Helical" evidence="9">
    <location>
        <begin position="62"/>
        <end position="83"/>
    </location>
</feature>
<keyword evidence="5" id="KW-0547">Nucleotide-binding</keyword>
<dbReference type="EMBL" id="CP026304">
    <property type="protein sequence ID" value="AVZ76166.1"/>
    <property type="molecule type" value="Genomic_DNA"/>
</dbReference>
<dbReference type="SMART" id="SM00387">
    <property type="entry name" value="HATPase_c"/>
    <property type="match status" value="1"/>
</dbReference>
<dbReference type="InterPro" id="IPR036890">
    <property type="entry name" value="HATPase_C_sf"/>
</dbReference>
<feature type="transmembrane region" description="Helical" evidence="9">
    <location>
        <begin position="103"/>
        <end position="119"/>
    </location>
</feature>
<evidence type="ECO:0000256" key="7">
    <source>
        <dbReference type="ARBA" id="ARBA00022840"/>
    </source>
</evidence>
<feature type="transmembrane region" description="Helical" evidence="9">
    <location>
        <begin position="173"/>
        <end position="194"/>
    </location>
</feature>
<protein>
    <recommendedName>
        <fullName evidence="2">histidine kinase</fullName>
        <ecNumber evidence="2">2.7.13.3</ecNumber>
    </recommendedName>
</protein>
<organism evidence="11 12">
    <name type="scientific">Streptomyces lunaelactis</name>
    <dbReference type="NCBI Taxonomy" id="1535768"/>
    <lineage>
        <taxon>Bacteria</taxon>
        <taxon>Bacillati</taxon>
        <taxon>Actinomycetota</taxon>
        <taxon>Actinomycetes</taxon>
        <taxon>Kitasatosporales</taxon>
        <taxon>Streptomycetaceae</taxon>
        <taxon>Streptomyces</taxon>
    </lineage>
</organism>
<dbReference type="GO" id="GO:0000155">
    <property type="term" value="F:phosphorelay sensor kinase activity"/>
    <property type="evidence" value="ECO:0007669"/>
    <property type="project" value="InterPro"/>
</dbReference>
<dbReference type="GO" id="GO:0016020">
    <property type="term" value="C:membrane"/>
    <property type="evidence" value="ECO:0007669"/>
    <property type="project" value="InterPro"/>
</dbReference>
<proteinExistence type="predicted"/>
<dbReference type="PANTHER" id="PTHR24421">
    <property type="entry name" value="NITRATE/NITRITE SENSOR PROTEIN NARX-RELATED"/>
    <property type="match status" value="1"/>
</dbReference>
<keyword evidence="3" id="KW-0597">Phosphoprotein</keyword>
<dbReference type="Proteomes" id="UP000244201">
    <property type="component" value="Chromosome"/>
</dbReference>
<dbReference type="Pfam" id="PF02518">
    <property type="entry name" value="HATPase_c"/>
    <property type="match status" value="1"/>
</dbReference>
<evidence type="ECO:0000256" key="9">
    <source>
        <dbReference type="SAM" id="Phobius"/>
    </source>
</evidence>
<dbReference type="Gene3D" id="3.30.450.40">
    <property type="match status" value="1"/>
</dbReference>
<dbReference type="GO" id="GO:0046983">
    <property type="term" value="F:protein dimerization activity"/>
    <property type="evidence" value="ECO:0007669"/>
    <property type="project" value="InterPro"/>
</dbReference>
<keyword evidence="9" id="KW-1133">Transmembrane helix</keyword>
<keyword evidence="9" id="KW-0812">Transmembrane</keyword>
<gene>
    <name evidence="11" type="ORF">SLUN_32165</name>
</gene>
<name>A0A2R4TAL5_9ACTN</name>
<evidence type="ECO:0000256" key="5">
    <source>
        <dbReference type="ARBA" id="ARBA00022741"/>
    </source>
</evidence>
<dbReference type="InterPro" id="IPR011712">
    <property type="entry name" value="Sig_transdc_His_kin_sub3_dim/P"/>
</dbReference>
<keyword evidence="8" id="KW-0902">Two-component regulatory system</keyword>
<dbReference type="KEGG" id="slk:SLUN_32165"/>
<dbReference type="PROSITE" id="PS50109">
    <property type="entry name" value="HIS_KIN"/>
    <property type="match status" value="1"/>
</dbReference>
<keyword evidence="9" id="KW-0472">Membrane</keyword>
<evidence type="ECO:0000313" key="11">
    <source>
        <dbReference type="EMBL" id="AVZ76166.1"/>
    </source>
</evidence>
<evidence type="ECO:0000313" key="12">
    <source>
        <dbReference type="Proteomes" id="UP000244201"/>
    </source>
</evidence>
<evidence type="ECO:0000259" key="10">
    <source>
        <dbReference type="PROSITE" id="PS50109"/>
    </source>
</evidence>
<dbReference type="CDD" id="cd16917">
    <property type="entry name" value="HATPase_UhpB-NarQ-NarX-like"/>
    <property type="match status" value="1"/>
</dbReference>
<dbReference type="Gene3D" id="1.20.5.1930">
    <property type="match status" value="1"/>
</dbReference>
<keyword evidence="12" id="KW-1185">Reference proteome</keyword>
<dbReference type="GO" id="GO:0005524">
    <property type="term" value="F:ATP binding"/>
    <property type="evidence" value="ECO:0007669"/>
    <property type="project" value="UniProtKB-KW"/>
</dbReference>
<feature type="domain" description="Histidine kinase" evidence="10">
    <location>
        <begin position="572"/>
        <end position="654"/>
    </location>
</feature>
<feature type="transmembrane region" description="Helical" evidence="9">
    <location>
        <begin position="131"/>
        <end position="153"/>
    </location>
</feature>
<evidence type="ECO:0000256" key="8">
    <source>
        <dbReference type="ARBA" id="ARBA00023012"/>
    </source>
</evidence>
<keyword evidence="7" id="KW-0067">ATP-binding</keyword>
<evidence type="ECO:0000256" key="3">
    <source>
        <dbReference type="ARBA" id="ARBA00022553"/>
    </source>
</evidence>